<dbReference type="PANTHER" id="PTHR35870:SF6">
    <property type="entry name" value="MGS207 PROTEIN"/>
    <property type="match status" value="1"/>
</dbReference>
<evidence type="ECO:0000256" key="1">
    <source>
        <dbReference type="ARBA" id="ARBA00023002"/>
    </source>
</evidence>
<proteinExistence type="predicted"/>
<dbReference type="GO" id="GO:0016491">
    <property type="term" value="F:oxidoreductase activity"/>
    <property type="evidence" value="ECO:0007669"/>
    <property type="project" value="UniProtKB-KW"/>
</dbReference>
<dbReference type="InterPro" id="IPR025337">
    <property type="entry name" value="Questin_oxidase-like"/>
</dbReference>
<sequence>MYNALHTLLDQAPPDSSKYKTGFLAVVFESVRQDPRLDGLFREPGINKIDLLSQEQNLAVVLEKWNAWEVINPLAQLEESCDLAVLLALSNGNPRDSFDFFNVHIMTVAYALRVLWHYFPTSRRVSILEQYALFGIMTYICQLRPQFSLGWI</sequence>
<dbReference type="STRING" id="380704.G3YD82"/>
<dbReference type="Proteomes" id="UP000009038">
    <property type="component" value="Unassembled WGS sequence"/>
</dbReference>
<accession>G3YD82</accession>
<protein>
    <submittedName>
        <fullName evidence="2">Uncharacterized protein</fullName>
    </submittedName>
</protein>
<dbReference type="AlphaFoldDB" id="G3YD82"/>
<organism evidence="2 3">
    <name type="scientific">Aspergillus niger (strain ATCC 1015 / CBS 113.46 / FGSC A1144 / LSHB Ac4 / NCTC 3858a / NRRL 328 / USDA 3528.7)</name>
    <dbReference type="NCBI Taxonomy" id="380704"/>
    <lineage>
        <taxon>Eukaryota</taxon>
        <taxon>Fungi</taxon>
        <taxon>Dikarya</taxon>
        <taxon>Ascomycota</taxon>
        <taxon>Pezizomycotina</taxon>
        <taxon>Eurotiomycetes</taxon>
        <taxon>Eurotiomycetidae</taxon>
        <taxon>Eurotiales</taxon>
        <taxon>Aspergillaceae</taxon>
        <taxon>Aspergillus</taxon>
        <taxon>Aspergillus subgen. Circumdati</taxon>
    </lineage>
</organism>
<dbReference type="Pfam" id="PF14027">
    <property type="entry name" value="Questin_oxidase"/>
    <property type="match status" value="1"/>
</dbReference>
<dbReference type="OrthoDB" id="10265971at2759"/>
<dbReference type="PANTHER" id="PTHR35870">
    <property type="entry name" value="PROTEIN, PUTATIVE (AFU_ORTHOLOGUE AFUA_5G03330)-RELATED"/>
    <property type="match status" value="1"/>
</dbReference>
<name>G3YD82_ASPNA</name>
<evidence type="ECO:0000313" key="3">
    <source>
        <dbReference type="Proteomes" id="UP000009038"/>
    </source>
</evidence>
<dbReference type="EMBL" id="ACJE01000020">
    <property type="protein sequence ID" value="EHA18749.1"/>
    <property type="molecule type" value="Genomic_DNA"/>
</dbReference>
<dbReference type="HOGENOM" id="CLU_1721938_0_0_1"/>
<keyword evidence="1" id="KW-0560">Oxidoreductase</keyword>
<gene>
    <name evidence="2" type="ORF">ASPNIDRAFT_127984</name>
</gene>
<reference evidence="2 3" key="1">
    <citation type="journal article" date="2011" name="Genome Res.">
        <title>Comparative genomics of citric-acid-producing Aspergillus niger ATCC 1015 versus enzyme-producing CBS 513.88.</title>
        <authorList>
            <person name="Andersen M.R."/>
            <person name="Salazar M.P."/>
            <person name="Schaap P.J."/>
            <person name="van de Vondervoort P.J."/>
            <person name="Culley D."/>
            <person name="Thykaer J."/>
            <person name="Frisvad J.C."/>
            <person name="Nielsen K.F."/>
            <person name="Albang R."/>
            <person name="Albermann K."/>
            <person name="Berka R.M."/>
            <person name="Braus G.H."/>
            <person name="Braus-Stromeyer S.A."/>
            <person name="Corrochano L.M."/>
            <person name="Dai Z."/>
            <person name="van Dijck P.W."/>
            <person name="Hofmann G."/>
            <person name="Lasure L.L."/>
            <person name="Magnuson J.K."/>
            <person name="Menke H."/>
            <person name="Meijer M."/>
            <person name="Meijer S.L."/>
            <person name="Nielsen J.B."/>
            <person name="Nielsen M.L."/>
            <person name="van Ooyen A.J."/>
            <person name="Pel H.J."/>
            <person name="Poulsen L."/>
            <person name="Samson R.A."/>
            <person name="Stam H."/>
            <person name="Tsang A."/>
            <person name="van den Brink J.M."/>
            <person name="Atkins A."/>
            <person name="Aerts A."/>
            <person name="Shapiro H."/>
            <person name="Pangilinan J."/>
            <person name="Salamov A."/>
            <person name="Lou Y."/>
            <person name="Lindquist E."/>
            <person name="Lucas S."/>
            <person name="Grimwood J."/>
            <person name="Grigoriev I.V."/>
            <person name="Kubicek C.P."/>
            <person name="Martinez D."/>
            <person name="van Peij N.N."/>
            <person name="Roubos J.A."/>
            <person name="Nielsen J."/>
            <person name="Baker S.E."/>
        </authorList>
    </citation>
    <scope>NUCLEOTIDE SEQUENCE [LARGE SCALE GENOMIC DNA]</scope>
    <source>
        <strain evidence="3">ATCC 1015 / CBS 113.46 / FGSC A1144 / LSHB Ac4 / NCTC 3858a / NRRL 328 / USDA 3528.7</strain>
    </source>
</reference>
<comment type="caution">
    <text evidence="2">The sequence shown here is derived from an EMBL/GenBank/DDBJ whole genome shotgun (WGS) entry which is preliminary data.</text>
</comment>
<evidence type="ECO:0000313" key="2">
    <source>
        <dbReference type="EMBL" id="EHA18749.1"/>
    </source>
</evidence>